<dbReference type="AlphaFoldDB" id="A0A8J3QST1"/>
<dbReference type="GO" id="GO:0003677">
    <property type="term" value="F:DNA binding"/>
    <property type="evidence" value="ECO:0007669"/>
    <property type="project" value="UniProtKB-KW"/>
</dbReference>
<proteinExistence type="inferred from homology"/>
<feature type="domain" description="RNA polymerase sigma-70 region 2" evidence="6">
    <location>
        <begin position="22"/>
        <end position="80"/>
    </location>
</feature>
<dbReference type="Proteomes" id="UP000642748">
    <property type="component" value="Unassembled WGS sequence"/>
</dbReference>
<comment type="similarity">
    <text evidence="1">Belongs to the sigma-70 factor family. ECF subfamily.</text>
</comment>
<dbReference type="EMBL" id="BONZ01000030">
    <property type="protein sequence ID" value="GIH14993.1"/>
    <property type="molecule type" value="Genomic_DNA"/>
</dbReference>
<dbReference type="Gene3D" id="1.10.10.10">
    <property type="entry name" value="Winged helix-like DNA-binding domain superfamily/Winged helix DNA-binding domain"/>
    <property type="match status" value="1"/>
</dbReference>
<protein>
    <submittedName>
        <fullName evidence="8">DNA-directed RNA polymerase sigma-70 factor</fullName>
    </submittedName>
</protein>
<dbReference type="InterPro" id="IPR014284">
    <property type="entry name" value="RNA_pol_sigma-70_dom"/>
</dbReference>
<keyword evidence="5" id="KW-0804">Transcription</keyword>
<reference evidence="8" key="1">
    <citation type="submission" date="2021-01" db="EMBL/GenBank/DDBJ databases">
        <title>Whole genome shotgun sequence of Rugosimonospora africana NBRC 104875.</title>
        <authorList>
            <person name="Komaki H."/>
            <person name="Tamura T."/>
        </authorList>
    </citation>
    <scope>NUCLEOTIDE SEQUENCE</scope>
    <source>
        <strain evidence="8">NBRC 104875</strain>
    </source>
</reference>
<dbReference type="GO" id="GO:0016987">
    <property type="term" value="F:sigma factor activity"/>
    <property type="evidence" value="ECO:0007669"/>
    <property type="project" value="UniProtKB-KW"/>
</dbReference>
<keyword evidence="2" id="KW-0805">Transcription regulation</keyword>
<evidence type="ECO:0000313" key="8">
    <source>
        <dbReference type="EMBL" id="GIH14993.1"/>
    </source>
</evidence>
<evidence type="ECO:0000256" key="4">
    <source>
        <dbReference type="ARBA" id="ARBA00023125"/>
    </source>
</evidence>
<evidence type="ECO:0000256" key="1">
    <source>
        <dbReference type="ARBA" id="ARBA00010641"/>
    </source>
</evidence>
<keyword evidence="3" id="KW-0731">Sigma factor</keyword>
<evidence type="ECO:0000256" key="5">
    <source>
        <dbReference type="ARBA" id="ARBA00023163"/>
    </source>
</evidence>
<sequence length="173" mass="19672">MDPMTGLADFEEFARVRAAGLLRYGFVLTGNEHDAADLVQEALVRLGVRWARVRRQDDPVGYVRTTMARLYVSWWRRRRRELLVGEVPDRPRSDDPVLDDRSGLWPALLRLPPRQRAVLVLRYYEVCDDEEIASVLGISRGTVRSQAARGLARLRESWAGADGSTADLVKEPK</sequence>
<dbReference type="SUPFAM" id="SSF88946">
    <property type="entry name" value="Sigma2 domain of RNA polymerase sigma factors"/>
    <property type="match status" value="1"/>
</dbReference>
<dbReference type="CDD" id="cd06171">
    <property type="entry name" value="Sigma70_r4"/>
    <property type="match status" value="1"/>
</dbReference>
<dbReference type="InterPro" id="IPR007627">
    <property type="entry name" value="RNA_pol_sigma70_r2"/>
</dbReference>
<dbReference type="SUPFAM" id="SSF88659">
    <property type="entry name" value="Sigma3 and sigma4 domains of RNA polymerase sigma factors"/>
    <property type="match status" value="1"/>
</dbReference>
<dbReference type="InterPro" id="IPR013325">
    <property type="entry name" value="RNA_pol_sigma_r2"/>
</dbReference>
<keyword evidence="9" id="KW-1185">Reference proteome</keyword>
<dbReference type="PANTHER" id="PTHR43133:SF50">
    <property type="entry name" value="ECF RNA POLYMERASE SIGMA FACTOR SIGM"/>
    <property type="match status" value="1"/>
</dbReference>
<feature type="domain" description="RNA polymerase sigma factor 70 region 4 type 2" evidence="7">
    <location>
        <begin position="107"/>
        <end position="154"/>
    </location>
</feature>
<name>A0A8J3QST1_9ACTN</name>
<evidence type="ECO:0000313" key="9">
    <source>
        <dbReference type="Proteomes" id="UP000642748"/>
    </source>
</evidence>
<dbReference type="NCBIfam" id="TIGR02937">
    <property type="entry name" value="sigma70-ECF"/>
    <property type="match status" value="1"/>
</dbReference>
<dbReference type="Pfam" id="PF08281">
    <property type="entry name" value="Sigma70_r4_2"/>
    <property type="match status" value="1"/>
</dbReference>
<accession>A0A8J3QST1</accession>
<comment type="caution">
    <text evidence="8">The sequence shown here is derived from an EMBL/GenBank/DDBJ whole genome shotgun (WGS) entry which is preliminary data.</text>
</comment>
<keyword evidence="8" id="KW-0240">DNA-directed RNA polymerase</keyword>
<dbReference type="InterPro" id="IPR013324">
    <property type="entry name" value="RNA_pol_sigma_r3/r4-like"/>
</dbReference>
<dbReference type="InterPro" id="IPR014325">
    <property type="entry name" value="RNA_pol_sigma-E_actinobac"/>
</dbReference>
<dbReference type="InterPro" id="IPR036388">
    <property type="entry name" value="WH-like_DNA-bd_sf"/>
</dbReference>
<evidence type="ECO:0000259" key="6">
    <source>
        <dbReference type="Pfam" id="PF04542"/>
    </source>
</evidence>
<dbReference type="GO" id="GO:0006352">
    <property type="term" value="P:DNA-templated transcription initiation"/>
    <property type="evidence" value="ECO:0007669"/>
    <property type="project" value="InterPro"/>
</dbReference>
<dbReference type="PANTHER" id="PTHR43133">
    <property type="entry name" value="RNA POLYMERASE ECF-TYPE SIGMA FACTO"/>
    <property type="match status" value="1"/>
</dbReference>
<dbReference type="InterPro" id="IPR039425">
    <property type="entry name" value="RNA_pol_sigma-70-like"/>
</dbReference>
<dbReference type="NCBIfam" id="TIGR02983">
    <property type="entry name" value="SigE-fam_strep"/>
    <property type="match status" value="1"/>
</dbReference>
<organism evidence="8 9">
    <name type="scientific">Rugosimonospora africana</name>
    <dbReference type="NCBI Taxonomy" id="556532"/>
    <lineage>
        <taxon>Bacteria</taxon>
        <taxon>Bacillati</taxon>
        <taxon>Actinomycetota</taxon>
        <taxon>Actinomycetes</taxon>
        <taxon>Micromonosporales</taxon>
        <taxon>Micromonosporaceae</taxon>
        <taxon>Rugosimonospora</taxon>
    </lineage>
</organism>
<dbReference type="Pfam" id="PF04542">
    <property type="entry name" value="Sigma70_r2"/>
    <property type="match status" value="1"/>
</dbReference>
<evidence type="ECO:0000256" key="2">
    <source>
        <dbReference type="ARBA" id="ARBA00023015"/>
    </source>
</evidence>
<keyword evidence="4" id="KW-0238">DNA-binding</keyword>
<dbReference type="Gene3D" id="1.10.1740.10">
    <property type="match status" value="1"/>
</dbReference>
<dbReference type="InterPro" id="IPR013249">
    <property type="entry name" value="RNA_pol_sigma70_r4_t2"/>
</dbReference>
<evidence type="ECO:0000259" key="7">
    <source>
        <dbReference type="Pfam" id="PF08281"/>
    </source>
</evidence>
<evidence type="ECO:0000256" key="3">
    <source>
        <dbReference type="ARBA" id="ARBA00023082"/>
    </source>
</evidence>
<dbReference type="GO" id="GO:0000428">
    <property type="term" value="C:DNA-directed RNA polymerase complex"/>
    <property type="evidence" value="ECO:0007669"/>
    <property type="project" value="UniProtKB-KW"/>
</dbReference>
<gene>
    <name evidence="8" type="ORF">Raf01_31650</name>
</gene>